<gene>
    <name evidence="2" type="ORF">B0J11DRAFT_521181</name>
</gene>
<feature type="compositionally biased region" description="Gly residues" evidence="1">
    <location>
        <begin position="134"/>
        <end position="143"/>
    </location>
</feature>
<evidence type="ECO:0000256" key="1">
    <source>
        <dbReference type="SAM" id="MobiDB-lite"/>
    </source>
</evidence>
<dbReference type="EMBL" id="JAGMWT010000003">
    <property type="protein sequence ID" value="KAH7132236.1"/>
    <property type="molecule type" value="Genomic_DNA"/>
</dbReference>
<sequence length="225" mass="22070">MTSKGQKVTTDPRSNQAIHEGVGVVTSDSLAAESLKGSGSFGEGNPHAAASKQPSKSTTTNTTDTSGATTLPPAVDAEAREAQQGWSETRQLNAATGLGKNAGVGPTYNTPGATTSATGGLPSTGAAGSTAVPLGGGVSGGYAGAADSARAAGELKPKGVNLQEGGFDGATRPNPEIGSKNDPGRAAESKFQLSNAQPGGATGGGRQGEVTGNSVYDKLNNEENA</sequence>
<feature type="region of interest" description="Disordered" evidence="1">
    <location>
        <begin position="1"/>
        <end position="225"/>
    </location>
</feature>
<feature type="compositionally biased region" description="Polar residues" evidence="1">
    <location>
        <begin position="1"/>
        <end position="17"/>
    </location>
</feature>
<keyword evidence="3" id="KW-1185">Reference proteome</keyword>
<protein>
    <submittedName>
        <fullName evidence="2">Uncharacterized protein</fullName>
    </submittedName>
</protein>
<reference evidence="2" key="1">
    <citation type="journal article" date="2021" name="Nat. Commun.">
        <title>Genetic determinants of endophytism in the Arabidopsis root mycobiome.</title>
        <authorList>
            <person name="Mesny F."/>
            <person name="Miyauchi S."/>
            <person name="Thiergart T."/>
            <person name="Pickel B."/>
            <person name="Atanasova L."/>
            <person name="Karlsson M."/>
            <person name="Huettel B."/>
            <person name="Barry K.W."/>
            <person name="Haridas S."/>
            <person name="Chen C."/>
            <person name="Bauer D."/>
            <person name="Andreopoulos W."/>
            <person name="Pangilinan J."/>
            <person name="LaButti K."/>
            <person name="Riley R."/>
            <person name="Lipzen A."/>
            <person name="Clum A."/>
            <person name="Drula E."/>
            <person name="Henrissat B."/>
            <person name="Kohler A."/>
            <person name="Grigoriev I.V."/>
            <person name="Martin F.M."/>
            <person name="Hacquard S."/>
        </authorList>
    </citation>
    <scope>NUCLEOTIDE SEQUENCE</scope>
    <source>
        <strain evidence="2">MPI-CAGE-CH-0243</strain>
    </source>
</reference>
<dbReference type="AlphaFoldDB" id="A0A9P9E947"/>
<organism evidence="2 3">
    <name type="scientific">Dendryphion nanum</name>
    <dbReference type="NCBI Taxonomy" id="256645"/>
    <lineage>
        <taxon>Eukaryota</taxon>
        <taxon>Fungi</taxon>
        <taxon>Dikarya</taxon>
        <taxon>Ascomycota</taxon>
        <taxon>Pezizomycotina</taxon>
        <taxon>Dothideomycetes</taxon>
        <taxon>Pleosporomycetidae</taxon>
        <taxon>Pleosporales</taxon>
        <taxon>Torulaceae</taxon>
        <taxon>Dendryphion</taxon>
    </lineage>
</organism>
<feature type="compositionally biased region" description="Polar residues" evidence="1">
    <location>
        <begin position="84"/>
        <end position="94"/>
    </location>
</feature>
<feature type="compositionally biased region" description="Low complexity" evidence="1">
    <location>
        <begin position="55"/>
        <end position="70"/>
    </location>
</feature>
<dbReference type="OrthoDB" id="5383057at2759"/>
<dbReference type="Proteomes" id="UP000700596">
    <property type="component" value="Unassembled WGS sequence"/>
</dbReference>
<evidence type="ECO:0000313" key="2">
    <source>
        <dbReference type="EMBL" id="KAH7132236.1"/>
    </source>
</evidence>
<comment type="caution">
    <text evidence="2">The sequence shown here is derived from an EMBL/GenBank/DDBJ whole genome shotgun (WGS) entry which is preliminary data.</text>
</comment>
<accession>A0A9P9E947</accession>
<name>A0A9P9E947_9PLEO</name>
<proteinExistence type="predicted"/>
<feature type="compositionally biased region" description="Polar residues" evidence="1">
    <location>
        <begin position="107"/>
        <end position="118"/>
    </location>
</feature>
<evidence type="ECO:0000313" key="3">
    <source>
        <dbReference type="Proteomes" id="UP000700596"/>
    </source>
</evidence>